<organism evidence="1">
    <name type="scientific">uncultured Rubrobacteraceae bacterium</name>
    <dbReference type="NCBI Taxonomy" id="349277"/>
    <lineage>
        <taxon>Bacteria</taxon>
        <taxon>Bacillati</taxon>
        <taxon>Actinomycetota</taxon>
        <taxon>Rubrobacteria</taxon>
        <taxon>Rubrobacterales</taxon>
        <taxon>Rubrobacteraceae</taxon>
        <taxon>environmental samples</taxon>
    </lineage>
</organism>
<reference evidence="1" key="1">
    <citation type="submission" date="2020-02" db="EMBL/GenBank/DDBJ databases">
        <authorList>
            <person name="Meier V. D."/>
        </authorList>
    </citation>
    <scope>NUCLEOTIDE SEQUENCE</scope>
    <source>
        <strain evidence="1">AVDCRST_MAG05</strain>
    </source>
</reference>
<protein>
    <submittedName>
        <fullName evidence="1">Uncharacterized protein</fullName>
    </submittedName>
</protein>
<proteinExistence type="predicted"/>
<dbReference type="EMBL" id="CADCVM010000394">
    <property type="protein sequence ID" value="CAA9519711.1"/>
    <property type="molecule type" value="Genomic_DNA"/>
</dbReference>
<accession>A0A6J4TCG4</accession>
<name>A0A6J4TCG4_9ACTN</name>
<evidence type="ECO:0000313" key="1">
    <source>
        <dbReference type="EMBL" id="CAA9519711.1"/>
    </source>
</evidence>
<dbReference type="AlphaFoldDB" id="A0A6J4TCG4"/>
<sequence>MAASNHAVNIFRELQVTERAQAIVRTHDAGIGGEPRA</sequence>
<gene>
    <name evidence="1" type="ORF">AVDCRST_MAG05-3534</name>
</gene>